<feature type="domain" description="SLS1 first KH" evidence="2">
    <location>
        <begin position="252"/>
        <end position="321"/>
    </location>
</feature>
<dbReference type="InterPro" id="IPR048400">
    <property type="entry name" value="SLS1_N"/>
</dbReference>
<feature type="region of interest" description="Disordered" evidence="1">
    <location>
        <begin position="1"/>
        <end position="47"/>
    </location>
</feature>
<evidence type="ECO:0000259" key="3">
    <source>
        <dbReference type="Pfam" id="PF20776"/>
    </source>
</evidence>
<keyword evidence="7" id="KW-1185">Reference proteome</keyword>
<dbReference type="InterPro" id="IPR048401">
    <property type="entry name" value="SLS1_C"/>
</dbReference>
<gene>
    <name evidence="6" type="ORF">Daesc_001752</name>
</gene>
<evidence type="ECO:0000259" key="2">
    <source>
        <dbReference type="Pfam" id="PF14611"/>
    </source>
</evidence>
<feature type="compositionally biased region" description="Basic residues" evidence="1">
    <location>
        <begin position="37"/>
        <end position="47"/>
    </location>
</feature>
<dbReference type="Proteomes" id="UP001369815">
    <property type="component" value="Unassembled WGS sequence"/>
</dbReference>
<dbReference type="AlphaFoldDB" id="A0AAX6MVF2"/>
<accession>A0AAX6MVF2</accession>
<name>A0AAX6MVF2_9PEZI</name>
<dbReference type="GO" id="GO:0005743">
    <property type="term" value="C:mitochondrial inner membrane"/>
    <property type="evidence" value="ECO:0007669"/>
    <property type="project" value="InterPro"/>
</dbReference>
<evidence type="ECO:0000256" key="1">
    <source>
        <dbReference type="SAM" id="MobiDB-lite"/>
    </source>
</evidence>
<dbReference type="InterPro" id="IPR032741">
    <property type="entry name" value="Sls1_KH-1"/>
</dbReference>
<comment type="caution">
    <text evidence="6">The sequence shown here is derived from an EMBL/GenBank/DDBJ whole genome shotgun (WGS) entry which is preliminary data.</text>
</comment>
<evidence type="ECO:0000259" key="4">
    <source>
        <dbReference type="Pfam" id="PF20777"/>
    </source>
</evidence>
<evidence type="ECO:0000313" key="7">
    <source>
        <dbReference type="Proteomes" id="UP001369815"/>
    </source>
</evidence>
<sequence length="778" mass="86810">MPTASSSGSSPQPIGQDLSFGDGDPGLENSNESQYRKRERGRGGHRSLELRKRRLSRNRVLEEDSGNLNIDVLGKPASVIIMRDEGLYQKKGHPYVSQDLDDEPDNRPANLESLLGLQREAPTTEEVYENIDSLKPESETTIPERRFRKLQADLMDGFLSAQLYGYLKYYQKSHHSSTSKPADRMSADIKRYSWVREVSPWVPLGIQSAPVEDIDMSLHGYVTESTPLKERLALQIMRECWGLSITELDAGLGEMEIKIRNESFLLLMRGTRKWMNGIDNTWFGPGEKIVANRSKLTIRIVATKTKAWTLIKRLAKMLQQVTYIVTPDGFVVQERLDEDMLEEIGRLTNTHVSFNETTGHCRITWIDTEGPTDLTSQGDEACRLLLTACNPQPATTRTLMAAGLENKPTGRFVMNTTSKEKLAWNDRTAAWARYILPVASEDSGPAIEKPLSKLELPIVSPPEISIPNEPHEPLTNRKPSSYQSVEWAGEFHVSTIAHFGSLLHAHNPSATPPALPGLLVANHPRVFAAATPHAVQLTNFNSGSQSPVETKTSVVARFWPTPYQNQLPRKKQNGTPNFYATFPPAPLLELRLSVSGNKIKGIESLRAIQREHVTDVMLPACLVDLRFTQDKYVVPSNGISSLEPLTTFLAISHLDLERGKLKTPPRRTFSVPWYPSLWATPKKRGISLPSPDLKAPLDIDTEYTLASLEVHRSISMPYEGFKLSYTSIEAGPEAGRRAEITLEPTAVPDGSLNLHTLHDQFLAACQKLASTDTFWSGL</sequence>
<feature type="domain" description="SLS1 N-terminal" evidence="3">
    <location>
        <begin position="121"/>
        <end position="245"/>
    </location>
</feature>
<feature type="domain" description="SLS1 second KH" evidence="4">
    <location>
        <begin position="334"/>
        <end position="388"/>
    </location>
</feature>
<dbReference type="EMBL" id="JBANMG010000002">
    <property type="protein sequence ID" value="KAK6956474.1"/>
    <property type="molecule type" value="Genomic_DNA"/>
</dbReference>
<feature type="domain" description="SLS1 C-terminal" evidence="5">
    <location>
        <begin position="420"/>
        <end position="762"/>
    </location>
</feature>
<dbReference type="InterPro" id="IPR048748">
    <property type="entry name" value="SLS1_KH2"/>
</dbReference>
<dbReference type="Pfam" id="PF14611">
    <property type="entry name" value="KH_SLS1_1"/>
    <property type="match status" value="1"/>
</dbReference>
<protein>
    <submittedName>
        <fullName evidence="6">Uncharacterized protein</fullName>
    </submittedName>
</protein>
<feature type="compositionally biased region" description="Low complexity" evidence="1">
    <location>
        <begin position="1"/>
        <end position="10"/>
    </location>
</feature>
<reference evidence="6 7" key="1">
    <citation type="journal article" date="2024" name="Front Chem Biol">
        <title>Unveiling the potential of Daldinia eschscholtzii MFLUCC 19-0629 through bioactivity and bioinformatics studies for enhanced sustainable agriculture production.</title>
        <authorList>
            <person name="Brooks S."/>
            <person name="Weaver J.A."/>
            <person name="Klomchit A."/>
            <person name="Alharthi S.A."/>
            <person name="Onlamun T."/>
            <person name="Nurani R."/>
            <person name="Vong T.K."/>
            <person name="Alberti F."/>
            <person name="Greco C."/>
        </authorList>
    </citation>
    <scope>NUCLEOTIDE SEQUENCE [LARGE SCALE GENOMIC DNA]</scope>
    <source>
        <strain evidence="6">MFLUCC 19-0629</strain>
    </source>
</reference>
<evidence type="ECO:0000313" key="6">
    <source>
        <dbReference type="EMBL" id="KAK6956474.1"/>
    </source>
</evidence>
<evidence type="ECO:0000259" key="5">
    <source>
        <dbReference type="Pfam" id="PF20778"/>
    </source>
</evidence>
<organism evidence="6 7">
    <name type="scientific">Daldinia eschscholtzii</name>
    <dbReference type="NCBI Taxonomy" id="292717"/>
    <lineage>
        <taxon>Eukaryota</taxon>
        <taxon>Fungi</taxon>
        <taxon>Dikarya</taxon>
        <taxon>Ascomycota</taxon>
        <taxon>Pezizomycotina</taxon>
        <taxon>Sordariomycetes</taxon>
        <taxon>Xylariomycetidae</taxon>
        <taxon>Xylariales</taxon>
        <taxon>Hypoxylaceae</taxon>
        <taxon>Daldinia</taxon>
    </lineage>
</organism>
<proteinExistence type="predicted"/>
<dbReference type="Pfam" id="PF20778">
    <property type="entry name" value="SLS1_C"/>
    <property type="match status" value="1"/>
</dbReference>
<dbReference type="Pfam" id="PF20777">
    <property type="entry name" value="KH_SLS1_2"/>
    <property type="match status" value="1"/>
</dbReference>
<dbReference type="Pfam" id="PF20776">
    <property type="entry name" value="SLS1_N"/>
    <property type="match status" value="1"/>
</dbReference>